<dbReference type="Gene3D" id="1.10.630.10">
    <property type="entry name" value="Cytochrome P450"/>
    <property type="match status" value="2"/>
</dbReference>
<gene>
    <name evidence="6" type="ORF">GSLYS_00020070001</name>
</gene>
<dbReference type="InterPro" id="IPR002401">
    <property type="entry name" value="Cyt_P450_E_grp-I"/>
</dbReference>
<evidence type="ECO:0000313" key="6">
    <source>
        <dbReference type="EMBL" id="CAL1546693.1"/>
    </source>
</evidence>
<evidence type="ECO:0000256" key="1">
    <source>
        <dbReference type="ARBA" id="ARBA00010617"/>
    </source>
</evidence>
<dbReference type="SUPFAM" id="SSF48264">
    <property type="entry name" value="Cytochrome P450"/>
    <property type="match status" value="1"/>
</dbReference>
<feature type="compositionally biased region" description="Low complexity" evidence="5">
    <location>
        <begin position="37"/>
        <end position="47"/>
    </location>
</feature>
<dbReference type="GO" id="GO:0006805">
    <property type="term" value="P:xenobiotic metabolic process"/>
    <property type="evidence" value="ECO:0007669"/>
    <property type="project" value="TreeGrafter"/>
</dbReference>
<evidence type="ECO:0000313" key="7">
    <source>
        <dbReference type="Proteomes" id="UP001497497"/>
    </source>
</evidence>
<dbReference type="PRINTS" id="PR00463">
    <property type="entry name" value="EP450I"/>
</dbReference>
<reference evidence="6 7" key="1">
    <citation type="submission" date="2024-04" db="EMBL/GenBank/DDBJ databases">
        <authorList>
            <consortium name="Genoscope - CEA"/>
            <person name="William W."/>
        </authorList>
    </citation>
    <scope>NUCLEOTIDE SEQUENCE [LARGE SCALE GENOMIC DNA]</scope>
</reference>
<proteinExistence type="inferred from homology"/>
<comment type="similarity">
    <text evidence="1">Belongs to the cytochrome P450 family.</text>
</comment>
<feature type="region of interest" description="Disordered" evidence="5">
    <location>
        <begin position="1"/>
        <end position="62"/>
    </location>
</feature>
<comment type="cofactor">
    <cofactor evidence="4">
        <name>heme</name>
        <dbReference type="ChEBI" id="CHEBI:30413"/>
    </cofactor>
</comment>
<evidence type="ECO:0000256" key="2">
    <source>
        <dbReference type="ARBA" id="ARBA00022723"/>
    </source>
</evidence>
<evidence type="ECO:0000256" key="4">
    <source>
        <dbReference type="PIRSR" id="PIRSR602401-1"/>
    </source>
</evidence>
<feature type="binding site" description="axial binding residue" evidence="4">
    <location>
        <position position="567"/>
    </location>
    <ligand>
        <name>heme</name>
        <dbReference type="ChEBI" id="CHEBI:30413"/>
    </ligand>
    <ligandPart>
        <name>Fe</name>
        <dbReference type="ChEBI" id="CHEBI:18248"/>
    </ligandPart>
</feature>
<sequence>MTSLCHATKPFLDSIEENGEENRVPAEMTRSKKTSVEHSSTVSSELSTDSRDTASPKFLPPGPNGLPCIGSLLDFKGPKTNLAWTKQYGGIYYVKLGNKSLVYLNNLELVKKYLEGRQGELFLDRPMGPGAIGEGILFGSGEKWKKNKRAFMKALHTTTFLENMEGAIQMELSMVLDHLRAQAGRPIKIGDVLISACVNAVGGLLLGGSLPEDSADRKELSKIARSLEGCDLSSLLTQISLKHPRLREPLSKLFFKEIVDVHGTSRQLQRLLRQWIRQARMGTLSPLPTSHFDKNTNQFLKPVAGKDPLSLRRDTAGDATVDDAEVTITPPRDESKIESSMRCATQFAVLGFSETGHGEEPFEASECPEKKCPSTPLSEYQWTFTKQMSVNEHNNSILQRILRQPEFANVTEENDEELLQSLIDMFFGGVTSTLSAMEFVIMYLSKHTRMRQLAQQEIDAAVQANGGEMKWSMREQMPYVHACIVEALRLGSVTPSSLPHVAREDTEIEGYTIPKGTYVMGSIYSLHYDPAFYLDPEEFRPQRHLDGHGQYVAPQSFRPYGIGARRCVGDQIAEMQLFMYTITILRHFDLESVGDKKASHMETHMRIIHRLKDLNCILHQRNI</sequence>
<comment type="caution">
    <text evidence="6">The sequence shown here is derived from an EMBL/GenBank/DDBJ whole genome shotgun (WGS) entry which is preliminary data.</text>
</comment>
<dbReference type="InterPro" id="IPR050182">
    <property type="entry name" value="Cytochrome_P450_fam2"/>
</dbReference>
<dbReference type="PANTHER" id="PTHR24300:SF375">
    <property type="entry name" value="CYTOCHROME P450 FAMILY"/>
    <property type="match status" value="1"/>
</dbReference>
<accession>A0AAV2IJ66</accession>
<dbReference type="GO" id="GO:0016712">
    <property type="term" value="F:oxidoreductase activity, acting on paired donors, with incorporation or reduction of molecular oxygen, reduced flavin or flavoprotein as one donor, and incorporation of one atom of oxygen"/>
    <property type="evidence" value="ECO:0007669"/>
    <property type="project" value="TreeGrafter"/>
</dbReference>
<dbReference type="PANTHER" id="PTHR24300">
    <property type="entry name" value="CYTOCHROME P450 508A4-RELATED"/>
    <property type="match status" value="1"/>
</dbReference>
<dbReference type="InterPro" id="IPR001128">
    <property type="entry name" value="Cyt_P450"/>
</dbReference>
<protein>
    <recommendedName>
        <fullName evidence="8">Cytochrome P450</fullName>
    </recommendedName>
</protein>
<evidence type="ECO:0000256" key="3">
    <source>
        <dbReference type="ARBA" id="ARBA00023004"/>
    </source>
</evidence>
<dbReference type="PRINTS" id="PR00385">
    <property type="entry name" value="P450"/>
</dbReference>
<dbReference type="Pfam" id="PF00067">
    <property type="entry name" value="p450"/>
    <property type="match status" value="2"/>
</dbReference>
<dbReference type="InterPro" id="IPR036396">
    <property type="entry name" value="Cyt_P450_sf"/>
</dbReference>
<keyword evidence="2 4" id="KW-0479">Metal-binding</keyword>
<dbReference type="AlphaFoldDB" id="A0AAV2IJ66"/>
<evidence type="ECO:0000256" key="5">
    <source>
        <dbReference type="SAM" id="MobiDB-lite"/>
    </source>
</evidence>
<dbReference type="Proteomes" id="UP001497497">
    <property type="component" value="Unassembled WGS sequence"/>
</dbReference>
<dbReference type="GO" id="GO:0005737">
    <property type="term" value="C:cytoplasm"/>
    <property type="evidence" value="ECO:0007669"/>
    <property type="project" value="TreeGrafter"/>
</dbReference>
<dbReference type="GO" id="GO:0005506">
    <property type="term" value="F:iron ion binding"/>
    <property type="evidence" value="ECO:0007669"/>
    <property type="project" value="InterPro"/>
</dbReference>
<dbReference type="GO" id="GO:0006082">
    <property type="term" value="P:organic acid metabolic process"/>
    <property type="evidence" value="ECO:0007669"/>
    <property type="project" value="TreeGrafter"/>
</dbReference>
<name>A0AAV2IJ66_LYMST</name>
<organism evidence="6 7">
    <name type="scientific">Lymnaea stagnalis</name>
    <name type="common">Great pond snail</name>
    <name type="synonym">Helix stagnalis</name>
    <dbReference type="NCBI Taxonomy" id="6523"/>
    <lineage>
        <taxon>Eukaryota</taxon>
        <taxon>Metazoa</taxon>
        <taxon>Spiralia</taxon>
        <taxon>Lophotrochozoa</taxon>
        <taxon>Mollusca</taxon>
        <taxon>Gastropoda</taxon>
        <taxon>Heterobranchia</taxon>
        <taxon>Euthyneura</taxon>
        <taxon>Panpulmonata</taxon>
        <taxon>Hygrophila</taxon>
        <taxon>Lymnaeoidea</taxon>
        <taxon>Lymnaeidae</taxon>
        <taxon>Lymnaea</taxon>
    </lineage>
</organism>
<evidence type="ECO:0008006" key="8">
    <source>
        <dbReference type="Google" id="ProtNLM"/>
    </source>
</evidence>
<dbReference type="GO" id="GO:0020037">
    <property type="term" value="F:heme binding"/>
    <property type="evidence" value="ECO:0007669"/>
    <property type="project" value="InterPro"/>
</dbReference>
<dbReference type="EMBL" id="CAXITT010000845">
    <property type="protein sequence ID" value="CAL1546693.1"/>
    <property type="molecule type" value="Genomic_DNA"/>
</dbReference>
<keyword evidence="3 4" id="KW-0408">Iron</keyword>
<keyword evidence="4" id="KW-0349">Heme</keyword>
<keyword evidence="7" id="KW-1185">Reference proteome</keyword>